<reference evidence="1 2" key="1">
    <citation type="journal article" date="2019" name="Commun. Biol.">
        <title>The bagworm genome reveals a unique fibroin gene that provides high tensile strength.</title>
        <authorList>
            <person name="Kono N."/>
            <person name="Nakamura H."/>
            <person name="Ohtoshi R."/>
            <person name="Tomita M."/>
            <person name="Numata K."/>
            <person name="Arakawa K."/>
        </authorList>
    </citation>
    <scope>NUCLEOTIDE SEQUENCE [LARGE SCALE GENOMIC DNA]</scope>
</reference>
<comment type="caution">
    <text evidence="1">The sequence shown here is derived from an EMBL/GenBank/DDBJ whole genome shotgun (WGS) entry which is preliminary data.</text>
</comment>
<gene>
    <name evidence="1" type="ORF">EVAR_89018_1</name>
</gene>
<keyword evidence="2" id="KW-1185">Reference proteome</keyword>
<name>A0A4C1XCA0_EUMVA</name>
<accession>A0A4C1XCA0</accession>
<evidence type="ECO:0000313" key="2">
    <source>
        <dbReference type="Proteomes" id="UP000299102"/>
    </source>
</evidence>
<dbReference type="AlphaFoldDB" id="A0A4C1XCA0"/>
<sequence length="189" mass="21220">MVATDDDRARQLDVFPEVGRFVESLLSRGSNAGSLDLGNANLIDFHMVLSLHISLASSTSIDLLMQARRRPNHRYTPPSTPATTSTFKPHRSLTSLVPLLTFKGTVRILRSDRVFTPLILVSRFFCHNQLVATRRHGKRRHANNPVYPAPIDVSHQKKSGIPLLGQIREQAPPFILCIIAIRSVGWLRR</sequence>
<evidence type="ECO:0000313" key="1">
    <source>
        <dbReference type="EMBL" id="GBP59947.1"/>
    </source>
</evidence>
<dbReference type="Proteomes" id="UP000299102">
    <property type="component" value="Unassembled WGS sequence"/>
</dbReference>
<protein>
    <submittedName>
        <fullName evidence="1">Uncharacterized protein</fullName>
    </submittedName>
</protein>
<proteinExistence type="predicted"/>
<organism evidence="1 2">
    <name type="scientific">Eumeta variegata</name>
    <name type="common">Bagworm moth</name>
    <name type="synonym">Eumeta japonica</name>
    <dbReference type="NCBI Taxonomy" id="151549"/>
    <lineage>
        <taxon>Eukaryota</taxon>
        <taxon>Metazoa</taxon>
        <taxon>Ecdysozoa</taxon>
        <taxon>Arthropoda</taxon>
        <taxon>Hexapoda</taxon>
        <taxon>Insecta</taxon>
        <taxon>Pterygota</taxon>
        <taxon>Neoptera</taxon>
        <taxon>Endopterygota</taxon>
        <taxon>Lepidoptera</taxon>
        <taxon>Glossata</taxon>
        <taxon>Ditrysia</taxon>
        <taxon>Tineoidea</taxon>
        <taxon>Psychidae</taxon>
        <taxon>Oiketicinae</taxon>
        <taxon>Eumeta</taxon>
    </lineage>
</organism>
<dbReference type="EMBL" id="BGZK01000774">
    <property type="protein sequence ID" value="GBP59947.1"/>
    <property type="molecule type" value="Genomic_DNA"/>
</dbReference>